<evidence type="ECO:0000256" key="1">
    <source>
        <dbReference type="SAM" id="MobiDB-lite"/>
    </source>
</evidence>
<dbReference type="AlphaFoldDB" id="A0A2T7A1R8"/>
<feature type="region of interest" description="Disordered" evidence="1">
    <location>
        <begin position="90"/>
        <end position="141"/>
    </location>
</feature>
<protein>
    <submittedName>
        <fullName evidence="2">Uncharacterized protein</fullName>
    </submittedName>
</protein>
<dbReference type="STRING" id="42251.A0A2T7A1R8"/>
<feature type="compositionally biased region" description="Low complexity" evidence="1">
    <location>
        <begin position="90"/>
        <end position="122"/>
    </location>
</feature>
<evidence type="ECO:0000313" key="2">
    <source>
        <dbReference type="EMBL" id="PUU81690.1"/>
    </source>
</evidence>
<sequence length="616" mass="66665">MANSGAVWCSLSYQLALEFPAYSLEYLAFRDFQELQNSSASNILALSILPGAPKRERVLPFSLAISLDLGIIKISVGAGSATTAKGVTTSTKRATTSTRRAITASTKKATTTTKGVTTTVSSPPKPTTTRMEIPAPAGVDCSDPSWEPTVDAWMAEDVDQKLKGWWESIPDRTSKNFVSEFGGAFGDFAHNLACGVDTEDQCVNPSCKVFLDANAPKWTYFVRVAISNLNRNMRLIHDGIGDGQMDFEALREDVAQSFLPWKDSRTKLQKAAPWITAALSTIAGFVPLGAAVGGVIRILPQALAAGASTAGAAFGGGVFAEIAQDPAIKPIIQRMVQLKEMGKFVADYCSTAREILGNWSTVIFSGGEDKSGSDIFVYLRGGRFVLHDEWTRSDLENFFKKRLVAWFVNSEIRAHTKTFILCANSTDPESVVCPSEAKYITSNGTRVCSLYRLNDKGELKDLIAVDKLKQPQYNITAQDMIQSSVEVYLANGLNYTAEDLTSRLETSATLPSDQQWFAQGAAGEGAFTIPVCDVGDHTELMGSAMPCCCGVGCQDTKSFMESANMGSFNPVEKKCEEIFDGSETVDYGSNTPLSKPSWRVLAGVFFAIVVANFLLD</sequence>
<evidence type="ECO:0000313" key="3">
    <source>
        <dbReference type="Proteomes" id="UP000244722"/>
    </source>
</evidence>
<gene>
    <name evidence="2" type="ORF">B9Z19DRAFT_1121831</name>
</gene>
<dbReference type="EMBL" id="NESQ01000041">
    <property type="protein sequence ID" value="PUU81690.1"/>
    <property type="molecule type" value="Genomic_DNA"/>
</dbReference>
<accession>A0A2T7A1R8</accession>
<comment type="caution">
    <text evidence="2">The sequence shown here is derived from an EMBL/GenBank/DDBJ whole genome shotgun (WGS) entry which is preliminary data.</text>
</comment>
<organism evidence="2 3">
    <name type="scientific">Tuber borchii</name>
    <name type="common">White truffle</name>
    <dbReference type="NCBI Taxonomy" id="42251"/>
    <lineage>
        <taxon>Eukaryota</taxon>
        <taxon>Fungi</taxon>
        <taxon>Dikarya</taxon>
        <taxon>Ascomycota</taxon>
        <taxon>Pezizomycotina</taxon>
        <taxon>Pezizomycetes</taxon>
        <taxon>Pezizales</taxon>
        <taxon>Tuberaceae</taxon>
        <taxon>Tuber</taxon>
    </lineage>
</organism>
<reference evidence="2 3" key="1">
    <citation type="submission" date="2017-04" db="EMBL/GenBank/DDBJ databases">
        <title>Draft genome sequence of Tuber borchii Vittad., a whitish edible truffle.</title>
        <authorList>
            <consortium name="DOE Joint Genome Institute"/>
            <person name="Murat C."/>
            <person name="Kuo A."/>
            <person name="Barry K.W."/>
            <person name="Clum A."/>
            <person name="Dockter R.B."/>
            <person name="Fauchery L."/>
            <person name="Iotti M."/>
            <person name="Kohler A."/>
            <person name="Labutti K."/>
            <person name="Lindquist E.A."/>
            <person name="Lipzen A."/>
            <person name="Ohm R.A."/>
            <person name="Wang M."/>
            <person name="Grigoriev I.V."/>
            <person name="Zambonelli A."/>
            <person name="Martin F.M."/>
        </authorList>
    </citation>
    <scope>NUCLEOTIDE SEQUENCE [LARGE SCALE GENOMIC DNA]</scope>
    <source>
        <strain evidence="2 3">Tbo3840</strain>
    </source>
</reference>
<dbReference type="OrthoDB" id="5383967at2759"/>
<dbReference type="Proteomes" id="UP000244722">
    <property type="component" value="Unassembled WGS sequence"/>
</dbReference>
<keyword evidence="3" id="KW-1185">Reference proteome</keyword>
<proteinExistence type="predicted"/>
<name>A0A2T7A1R8_TUBBO</name>